<dbReference type="OrthoDB" id="2739624at2"/>
<gene>
    <name evidence="2" type="ORF">SAMN05421736_11869</name>
</gene>
<dbReference type="Gene3D" id="2.60.120.10">
    <property type="entry name" value="Jelly Rolls"/>
    <property type="match status" value="1"/>
</dbReference>
<dbReference type="EMBL" id="FNPI01000018">
    <property type="protein sequence ID" value="SDZ57415.1"/>
    <property type="molecule type" value="Genomic_DNA"/>
</dbReference>
<sequence>MRTNTAGGSVDYTSPLLNLSFNVGSSPYFVRDERNFVLYQTVKHLPAMQGLSLADVFLDRGHSIEPHWHPNANELLYMVNGEIVEYIFNPFTSQLLHYRLGPQQSVYIPMGWWHWTIAITDRTRFVATFDNKEFEVTYGSDILRKTPPEVFQMVYGIDAAQWANVIRPINQTVVIGPLDTRARR</sequence>
<evidence type="ECO:0000259" key="1">
    <source>
        <dbReference type="SMART" id="SM00835"/>
    </source>
</evidence>
<dbReference type="InterPro" id="IPR006045">
    <property type="entry name" value="Cupin_1"/>
</dbReference>
<name>A0A1H3U6G4_9BACI</name>
<protein>
    <submittedName>
        <fullName evidence="2">Cupin</fullName>
    </submittedName>
</protein>
<keyword evidence="3" id="KW-1185">Reference proteome</keyword>
<evidence type="ECO:0000313" key="3">
    <source>
        <dbReference type="Proteomes" id="UP000198935"/>
    </source>
</evidence>
<evidence type="ECO:0000313" key="2">
    <source>
        <dbReference type="EMBL" id="SDZ57415.1"/>
    </source>
</evidence>
<dbReference type="CDD" id="cd20306">
    <property type="entry name" value="cupin_OxDC-like"/>
    <property type="match status" value="1"/>
</dbReference>
<reference evidence="3" key="1">
    <citation type="submission" date="2016-10" db="EMBL/GenBank/DDBJ databases">
        <authorList>
            <person name="Varghese N."/>
            <person name="Submissions S."/>
        </authorList>
    </citation>
    <scope>NUCLEOTIDE SEQUENCE [LARGE SCALE GENOMIC DNA]</scope>
    <source>
        <strain evidence="3">SP</strain>
    </source>
</reference>
<dbReference type="InterPro" id="IPR011051">
    <property type="entry name" value="RmlC_Cupin_sf"/>
</dbReference>
<feature type="domain" description="Cupin type-1" evidence="1">
    <location>
        <begin position="28"/>
        <end position="163"/>
    </location>
</feature>
<dbReference type="SUPFAM" id="SSF51182">
    <property type="entry name" value="RmlC-like cupins"/>
    <property type="match status" value="1"/>
</dbReference>
<dbReference type="SMART" id="SM00835">
    <property type="entry name" value="Cupin_1"/>
    <property type="match status" value="1"/>
</dbReference>
<organism evidence="2 3">
    <name type="scientific">Evansella caseinilytica</name>
    <dbReference type="NCBI Taxonomy" id="1503961"/>
    <lineage>
        <taxon>Bacteria</taxon>
        <taxon>Bacillati</taxon>
        <taxon>Bacillota</taxon>
        <taxon>Bacilli</taxon>
        <taxon>Bacillales</taxon>
        <taxon>Bacillaceae</taxon>
        <taxon>Evansella</taxon>
    </lineage>
</organism>
<proteinExistence type="predicted"/>
<dbReference type="STRING" id="1503961.SAMN05421736_11869"/>
<dbReference type="Proteomes" id="UP000198935">
    <property type="component" value="Unassembled WGS sequence"/>
</dbReference>
<dbReference type="Pfam" id="PF00190">
    <property type="entry name" value="Cupin_1"/>
    <property type="match status" value="1"/>
</dbReference>
<dbReference type="AlphaFoldDB" id="A0A1H3U6G4"/>
<accession>A0A1H3U6G4</accession>
<dbReference type="InterPro" id="IPR014710">
    <property type="entry name" value="RmlC-like_jellyroll"/>
</dbReference>